<evidence type="ECO:0000313" key="4">
    <source>
        <dbReference type="Proteomes" id="UP000503129"/>
    </source>
</evidence>
<dbReference type="PANTHER" id="PTHR42997:SF1">
    <property type="entry name" value="AP-4-A PHOSPHORYLASE"/>
    <property type="match status" value="1"/>
</dbReference>
<protein>
    <submittedName>
        <fullName evidence="3">HIT family protein</fullName>
    </submittedName>
</protein>
<dbReference type="InterPro" id="IPR011146">
    <property type="entry name" value="HIT-like"/>
</dbReference>
<dbReference type="RefSeq" id="WP_171976429.1">
    <property type="nucleotide sequence ID" value="NZ_CAWOXK010000001.1"/>
</dbReference>
<dbReference type="CDD" id="cd02440">
    <property type="entry name" value="AdoMet_MTases"/>
    <property type="match status" value="1"/>
</dbReference>
<dbReference type="InterPro" id="IPR052908">
    <property type="entry name" value="AP-4-A_phosphorylase"/>
</dbReference>
<feature type="domain" description="HIT" evidence="2">
    <location>
        <begin position="168"/>
        <end position="275"/>
    </location>
</feature>
<dbReference type="EMBL" id="CP030118">
    <property type="protein sequence ID" value="QDL08977.1"/>
    <property type="molecule type" value="Genomic_DNA"/>
</dbReference>
<dbReference type="InterPro" id="IPR036265">
    <property type="entry name" value="HIT-like_sf"/>
</dbReference>
<proteinExistence type="predicted"/>
<dbReference type="SUPFAM" id="SSF53335">
    <property type="entry name" value="S-adenosyl-L-methionine-dependent methyltransferases"/>
    <property type="match status" value="1"/>
</dbReference>
<dbReference type="Pfam" id="PF01230">
    <property type="entry name" value="HIT"/>
    <property type="match status" value="1"/>
</dbReference>
<dbReference type="PROSITE" id="PS51084">
    <property type="entry name" value="HIT_2"/>
    <property type="match status" value="1"/>
</dbReference>
<dbReference type="Gene3D" id="3.30.428.10">
    <property type="entry name" value="HIT-like"/>
    <property type="match status" value="1"/>
</dbReference>
<dbReference type="GO" id="GO:0003824">
    <property type="term" value="F:catalytic activity"/>
    <property type="evidence" value="ECO:0007669"/>
    <property type="project" value="InterPro"/>
</dbReference>
<dbReference type="Gene3D" id="3.40.50.150">
    <property type="entry name" value="Vaccinia Virus protein VP39"/>
    <property type="match status" value="2"/>
</dbReference>
<organism evidence="3 4">
    <name type="scientific">Brasilonema sennae CENA114</name>
    <dbReference type="NCBI Taxonomy" id="415709"/>
    <lineage>
        <taxon>Bacteria</taxon>
        <taxon>Bacillati</taxon>
        <taxon>Cyanobacteriota</taxon>
        <taxon>Cyanophyceae</taxon>
        <taxon>Nostocales</taxon>
        <taxon>Scytonemataceae</taxon>
        <taxon>Brasilonema</taxon>
        <taxon>Bromeliae group (in: Brasilonema)</taxon>
    </lineage>
</organism>
<dbReference type="Proteomes" id="UP000503129">
    <property type="component" value="Chromosome"/>
</dbReference>
<keyword evidence="4" id="KW-1185">Reference proteome</keyword>
<dbReference type="InterPro" id="IPR029063">
    <property type="entry name" value="SAM-dependent_MTases_sf"/>
</dbReference>
<gene>
    <name evidence="3" type="ORF">DP114_14685</name>
</gene>
<reference evidence="3 4" key="1">
    <citation type="submission" date="2018-06" db="EMBL/GenBank/DDBJ databases">
        <title>Comparative genomics of Brasilonema spp. strains.</title>
        <authorList>
            <person name="Alvarenga D.O."/>
            <person name="Fiore M.F."/>
            <person name="Varani A.M."/>
        </authorList>
    </citation>
    <scope>NUCLEOTIDE SEQUENCE [LARGE SCALE GENOMIC DNA]</scope>
    <source>
        <strain evidence="3 4">CENA114</strain>
    </source>
</reference>
<dbReference type="PANTHER" id="PTHR42997">
    <property type="entry name" value="HIT FAMILY HYDROLASE"/>
    <property type="match status" value="1"/>
</dbReference>
<sequence length="288" mass="33494">MKKQKNLFSHLTAIERIHLSVPAQFLLDKNLLQDKVKILDFGCGLGNDVKLLRKKGFDVTGYDPYYFPEYPHEKFDTIICFYVLNVLFPEEQADVLMRISNLLKPGGKAYYAVRRDLRREGFREHYIHKKPTYQCIVKLPFKSIYLDESCEIYEYMHYNLQANTSNNCNCIFCNPYKNLTILTESATAYAMFDGYPVSKGHVLVVPKRHVSNYFELPFKEQSACWFMVNRVQEILGKEFEPDGFNVGMNINRDAGQNMMHASIHIIPRYKGDTVGVKGGIRYVIPKRK</sequence>
<evidence type="ECO:0000256" key="1">
    <source>
        <dbReference type="PROSITE-ProRule" id="PRU00464"/>
    </source>
</evidence>
<accession>A0A856MIK2</accession>
<dbReference type="Pfam" id="PF13489">
    <property type="entry name" value="Methyltransf_23"/>
    <property type="match status" value="1"/>
</dbReference>
<dbReference type="SUPFAM" id="SSF54197">
    <property type="entry name" value="HIT-like"/>
    <property type="match status" value="1"/>
</dbReference>
<name>A0A856MIK2_9CYAN</name>
<dbReference type="KEGG" id="bsen:DP114_14685"/>
<comment type="caution">
    <text evidence="1">Lacks conserved residue(s) required for the propagation of feature annotation.</text>
</comment>
<evidence type="ECO:0000313" key="3">
    <source>
        <dbReference type="EMBL" id="QDL08977.1"/>
    </source>
</evidence>
<evidence type="ECO:0000259" key="2">
    <source>
        <dbReference type="PROSITE" id="PS51084"/>
    </source>
</evidence>
<dbReference type="AlphaFoldDB" id="A0A856MIK2"/>